<dbReference type="Proteomes" id="UP000275024">
    <property type="component" value="Unassembled WGS sequence"/>
</dbReference>
<comment type="caution">
    <text evidence="1">The sequence shown here is derived from an EMBL/GenBank/DDBJ whole genome shotgun (WGS) entry which is preliminary data.</text>
</comment>
<organism evidence="1 4">
    <name type="scientific">Streptomyces radicis</name>
    <dbReference type="NCBI Taxonomy" id="1750517"/>
    <lineage>
        <taxon>Bacteria</taxon>
        <taxon>Bacillati</taxon>
        <taxon>Actinomycetota</taxon>
        <taxon>Actinomycetes</taxon>
        <taxon>Kitasatosporales</taxon>
        <taxon>Streptomycetaceae</taxon>
        <taxon>Streptomyces</taxon>
    </lineage>
</organism>
<dbReference type="EMBL" id="RBDY01000027">
    <property type="protein sequence ID" value="RKN16436.1"/>
    <property type="molecule type" value="Genomic_DNA"/>
</dbReference>
<name>A0A3A9VWH6_9ACTN</name>
<keyword evidence="3" id="KW-1185">Reference proteome</keyword>
<dbReference type="Proteomes" id="UP000268652">
    <property type="component" value="Unassembled WGS sequence"/>
</dbReference>
<dbReference type="RefSeq" id="WP_120699617.1">
    <property type="nucleotide sequence ID" value="NZ_RBDX01000029.1"/>
</dbReference>
<evidence type="ECO:0000313" key="3">
    <source>
        <dbReference type="Proteomes" id="UP000268652"/>
    </source>
</evidence>
<reference evidence="3 4" key="1">
    <citation type="submission" date="2018-09" db="EMBL/GenBank/DDBJ databases">
        <title>Streptomyces sp. nov. DS1-2, an endophytic actinomycete isolated from roots of Dendrobium scabrilingue.</title>
        <authorList>
            <person name="Kuncharoen N."/>
            <person name="Kudo T."/>
            <person name="Ohkuma M."/>
            <person name="Yuki M."/>
            <person name="Tanasupawat S."/>
        </authorList>
    </citation>
    <scope>NUCLEOTIDE SEQUENCE [LARGE SCALE GENOMIC DNA]</scope>
    <source>
        <strain evidence="1 4">AZ1-7</strain>
        <strain evidence="2 3">DS1-2</strain>
    </source>
</reference>
<dbReference type="OrthoDB" id="3604351at2"/>
<dbReference type="AlphaFoldDB" id="A0A3A9VWH6"/>
<evidence type="ECO:0000313" key="1">
    <source>
        <dbReference type="EMBL" id="RKN05110.1"/>
    </source>
</evidence>
<protein>
    <submittedName>
        <fullName evidence="1">Uncharacterized protein</fullName>
    </submittedName>
</protein>
<dbReference type="EMBL" id="RBDX01000029">
    <property type="protein sequence ID" value="RKN05110.1"/>
    <property type="molecule type" value="Genomic_DNA"/>
</dbReference>
<gene>
    <name evidence="2" type="ORF">D7318_25815</name>
    <name evidence="1" type="ORF">D7319_26450</name>
</gene>
<sequence>MPDPQALLSVHALGAAVRPDGGHRPVAALERVAHARALGDLVAAARGVPAERLRLLPPGRTGGVAVQALAALGPPPDEQPLYLVRSGPLRDPRVAELARLVHTVGWDGEDIGVTHLDELGGALVFDLLSWAMPAAATALICDEPSFTESPNAVPLRAVSLRVRRGPGPLRVLGCGEGAPPPAAGRRFTGAGPCDAWLALRDAVGGGELTSGDRVLLHTRGPEREGWLVLEATSPAALHLPPGAERGEAGES</sequence>
<evidence type="ECO:0000313" key="2">
    <source>
        <dbReference type="EMBL" id="RKN16436.1"/>
    </source>
</evidence>
<proteinExistence type="predicted"/>
<accession>A0A3A9VWH6</accession>
<evidence type="ECO:0000313" key="4">
    <source>
        <dbReference type="Proteomes" id="UP000275024"/>
    </source>
</evidence>